<dbReference type="PANTHER" id="PTHR46147:SF3">
    <property type="entry name" value="HISTONE-LYSINE N-METHYLTRANSFERASE ASH1"/>
    <property type="match status" value="1"/>
</dbReference>
<feature type="compositionally biased region" description="Low complexity" evidence="7">
    <location>
        <begin position="379"/>
        <end position="392"/>
    </location>
</feature>
<feature type="compositionally biased region" description="Basic and acidic residues" evidence="7">
    <location>
        <begin position="396"/>
        <end position="406"/>
    </location>
</feature>
<evidence type="ECO:0000313" key="10">
    <source>
        <dbReference type="Proteomes" id="UP001146793"/>
    </source>
</evidence>
<feature type="compositionally biased region" description="Polar residues" evidence="7">
    <location>
        <begin position="1"/>
        <end position="31"/>
    </location>
</feature>
<feature type="domain" description="PHD-type" evidence="8">
    <location>
        <begin position="172"/>
        <end position="232"/>
    </location>
</feature>
<dbReference type="EMBL" id="JANTQA010000063">
    <property type="protein sequence ID" value="KAJ3426528.1"/>
    <property type="molecule type" value="Genomic_DNA"/>
</dbReference>
<sequence>MNKPQTSLKENPNQFQNHQTGTTSSQATNLLPKQIHPENNEKEIFIQKQIKNIRETIIKIQPEKQTKRESKTIQRIKIEDKPEQEKKIETEIEMLVHMRVKVDKIPKKKVLPKEKEKEKEKEEKEEEYDPNDNVIRCPCGNNVDNFKLMIQCEKCRVWQHAVCVAIKNPPKNYFCELCEPRIIGCICGKNNDHSQRVVKCKNCQKCYHSKCVNTGLRGPKKKNWVCGSCKEKNTNPKSRRRQKRRSNNQRNVNKKKSIDQKQKKHLDFGDFGKGSRKRSHDLKKVNEQLVVGKKKSRRKNNNQRQNQEEKILNEKLLLKWNFDNFQVIQDHKNNNNNNNNTTTNNIKINYNKQSTKTNPLEFQKKQKKGKNGDQRKIVSNINKNNIQKGNSNNKKRSNDEKDRKEYNNTYSKMVISDDRINKLTTILKRENLIYKSNAKGSSNLGSLTEKLKNGINDIISNTKIEKEFQKTNNENEKAITVKKNEDYRQKRIRIKEANIMKRKREEILKKITKRTGTFDRLFFTGYPIPFSIKPSKYESDRCLLMELFVNCKQRKKRSNWRLKKNGRKKREEEEEKEQERLERLKKNDEEKLAAQREKENAQKLKEEEEKKSNIKKKKFSLREYKKKRATGSSPKLSTLSTAIKANKKNSLNSNASSSSSHLLKSSQSKIKSPKYSSLTHSTSLTSIPLSISSSSVSNSNQKSNLNKKIKSTLRKETSIDLINKKNHLTGKQGINDLQLNSSINKKELIFSNKSQRSPSKNNTLIPKTEKKNNNKNTKIKMEKERNGERGRGRGKGRGGELI</sequence>
<dbReference type="AlphaFoldDB" id="A0AAV7YG40"/>
<evidence type="ECO:0000256" key="1">
    <source>
        <dbReference type="ARBA" id="ARBA00004123"/>
    </source>
</evidence>
<dbReference type="GO" id="GO:0005654">
    <property type="term" value="C:nucleoplasm"/>
    <property type="evidence" value="ECO:0007669"/>
    <property type="project" value="TreeGrafter"/>
</dbReference>
<dbReference type="GO" id="GO:0042800">
    <property type="term" value="F:histone H3K4 methyltransferase activity"/>
    <property type="evidence" value="ECO:0007669"/>
    <property type="project" value="TreeGrafter"/>
</dbReference>
<feature type="compositionally biased region" description="Basic and acidic residues" evidence="7">
    <location>
        <begin position="585"/>
        <end position="612"/>
    </location>
</feature>
<dbReference type="PANTHER" id="PTHR46147">
    <property type="entry name" value="HISTONE-LYSINE N-METHYLTRANSFERASE ASH1"/>
    <property type="match status" value="1"/>
</dbReference>
<dbReference type="GO" id="GO:0008270">
    <property type="term" value="F:zinc ion binding"/>
    <property type="evidence" value="ECO:0007669"/>
    <property type="project" value="UniProtKB-KW"/>
</dbReference>
<evidence type="ECO:0000256" key="4">
    <source>
        <dbReference type="ARBA" id="ARBA00022833"/>
    </source>
</evidence>
<organism evidence="9 10">
    <name type="scientific">Anaeramoeba flamelloides</name>
    <dbReference type="NCBI Taxonomy" id="1746091"/>
    <lineage>
        <taxon>Eukaryota</taxon>
        <taxon>Metamonada</taxon>
        <taxon>Anaeramoebidae</taxon>
        <taxon>Anaeramoeba</taxon>
    </lineage>
</organism>
<evidence type="ECO:0000256" key="2">
    <source>
        <dbReference type="ARBA" id="ARBA00022723"/>
    </source>
</evidence>
<feature type="region of interest" description="Disordered" evidence="7">
    <location>
        <begin position="232"/>
        <end position="309"/>
    </location>
</feature>
<keyword evidence="3 6" id="KW-0863">Zinc-finger</keyword>
<name>A0AAV7YG40_9EUKA</name>
<feature type="compositionally biased region" description="Basic residues" evidence="7">
    <location>
        <begin position="558"/>
        <end position="568"/>
    </location>
</feature>
<evidence type="ECO:0000313" key="9">
    <source>
        <dbReference type="EMBL" id="KAJ3426528.1"/>
    </source>
</evidence>
<feature type="compositionally biased region" description="Basic and acidic residues" evidence="7">
    <location>
        <begin position="256"/>
        <end position="270"/>
    </location>
</feature>
<dbReference type="Gene3D" id="3.30.40.10">
    <property type="entry name" value="Zinc/RING finger domain, C3HC4 (zinc finger)"/>
    <property type="match status" value="2"/>
</dbReference>
<evidence type="ECO:0000259" key="8">
    <source>
        <dbReference type="PROSITE" id="PS50016"/>
    </source>
</evidence>
<dbReference type="GO" id="GO:0006355">
    <property type="term" value="P:regulation of DNA-templated transcription"/>
    <property type="evidence" value="ECO:0007669"/>
    <property type="project" value="TreeGrafter"/>
</dbReference>
<keyword evidence="5" id="KW-0539">Nucleus</keyword>
<comment type="subcellular location">
    <subcellularLocation>
        <location evidence="1">Nucleus</location>
    </subcellularLocation>
</comment>
<gene>
    <name evidence="9" type="ORF">M0812_26094</name>
</gene>
<dbReference type="Proteomes" id="UP001146793">
    <property type="component" value="Unassembled WGS sequence"/>
</dbReference>
<feature type="region of interest" description="Disordered" evidence="7">
    <location>
        <begin position="1"/>
        <end position="40"/>
    </location>
</feature>
<dbReference type="SUPFAM" id="SSF57903">
    <property type="entry name" value="FYVE/PHD zinc finger"/>
    <property type="match status" value="2"/>
</dbReference>
<dbReference type="PROSITE" id="PS01359">
    <property type="entry name" value="ZF_PHD_1"/>
    <property type="match status" value="1"/>
</dbReference>
<feature type="region of interest" description="Disordered" evidence="7">
    <location>
        <begin position="751"/>
        <end position="802"/>
    </location>
</feature>
<dbReference type="InterPro" id="IPR001965">
    <property type="entry name" value="Znf_PHD"/>
</dbReference>
<dbReference type="InterPro" id="IPR019787">
    <property type="entry name" value="Znf_PHD-finger"/>
</dbReference>
<feature type="region of interest" description="Disordered" evidence="7">
    <location>
        <begin position="558"/>
        <end position="577"/>
    </location>
</feature>
<dbReference type="InterPro" id="IPR019786">
    <property type="entry name" value="Zinc_finger_PHD-type_CS"/>
</dbReference>
<feature type="region of interest" description="Disordered" evidence="7">
    <location>
        <begin position="585"/>
        <end position="679"/>
    </location>
</feature>
<feature type="compositionally biased region" description="Polar residues" evidence="7">
    <location>
        <begin position="630"/>
        <end position="643"/>
    </location>
</feature>
<comment type="caution">
    <text evidence="9">The sequence shown here is derived from an EMBL/GenBank/DDBJ whole genome shotgun (WGS) entry which is preliminary data.</text>
</comment>
<feature type="compositionally biased region" description="Polar residues" evidence="7">
    <location>
        <begin position="751"/>
        <end position="765"/>
    </location>
</feature>
<feature type="compositionally biased region" description="Basic residues" evidence="7">
    <location>
        <begin position="613"/>
        <end position="629"/>
    </location>
</feature>
<evidence type="ECO:0000256" key="5">
    <source>
        <dbReference type="ARBA" id="ARBA00023242"/>
    </source>
</evidence>
<feature type="region of interest" description="Disordered" evidence="7">
    <location>
        <begin position="331"/>
        <end position="407"/>
    </location>
</feature>
<evidence type="ECO:0000256" key="6">
    <source>
        <dbReference type="PROSITE-ProRule" id="PRU00146"/>
    </source>
</evidence>
<evidence type="ECO:0000256" key="3">
    <source>
        <dbReference type="ARBA" id="ARBA00022771"/>
    </source>
</evidence>
<evidence type="ECO:0000256" key="7">
    <source>
        <dbReference type="SAM" id="MobiDB-lite"/>
    </source>
</evidence>
<feature type="compositionally biased region" description="Basic and acidic residues" evidence="7">
    <location>
        <begin position="779"/>
        <end position="791"/>
    </location>
</feature>
<dbReference type="InterPro" id="IPR011011">
    <property type="entry name" value="Znf_FYVE_PHD"/>
</dbReference>
<accession>A0AAV7YG40</accession>
<dbReference type="SMART" id="SM00249">
    <property type="entry name" value="PHD"/>
    <property type="match status" value="2"/>
</dbReference>
<protein>
    <submittedName>
        <fullName evidence="9">Upset isoform a</fullName>
    </submittedName>
</protein>
<feature type="compositionally biased region" description="Basic residues" evidence="7">
    <location>
        <begin position="237"/>
        <end position="255"/>
    </location>
</feature>
<feature type="compositionally biased region" description="Basic residues" evidence="7">
    <location>
        <begin position="292"/>
        <end position="301"/>
    </location>
</feature>
<reference evidence="9" key="1">
    <citation type="submission" date="2022-08" db="EMBL/GenBank/DDBJ databases">
        <title>Novel sulphate-reducing endosymbionts in the free-living metamonad Anaeramoeba.</title>
        <authorList>
            <person name="Jerlstrom-Hultqvist J."/>
            <person name="Cepicka I."/>
            <person name="Gallot-Lavallee L."/>
            <person name="Salas-Leiva D."/>
            <person name="Curtis B.A."/>
            <person name="Zahonova K."/>
            <person name="Pipaliya S."/>
            <person name="Dacks J."/>
            <person name="Roger A.J."/>
        </authorList>
    </citation>
    <scope>NUCLEOTIDE SEQUENCE</scope>
    <source>
        <strain evidence="9">Busselton2</strain>
    </source>
</reference>
<dbReference type="Pfam" id="PF00628">
    <property type="entry name" value="PHD"/>
    <property type="match status" value="1"/>
</dbReference>
<dbReference type="InterPro" id="IPR013083">
    <property type="entry name" value="Znf_RING/FYVE/PHD"/>
</dbReference>
<dbReference type="PROSITE" id="PS50016">
    <property type="entry name" value="ZF_PHD_2"/>
    <property type="match status" value="1"/>
</dbReference>
<dbReference type="Pfam" id="PF20826">
    <property type="entry name" value="PHD_5"/>
    <property type="match status" value="1"/>
</dbReference>
<keyword evidence="2" id="KW-0479">Metal-binding</keyword>
<feature type="compositionally biased region" description="Low complexity" evidence="7">
    <location>
        <begin position="334"/>
        <end position="352"/>
    </location>
</feature>
<proteinExistence type="predicted"/>
<keyword evidence="4" id="KW-0862">Zinc</keyword>
<feature type="compositionally biased region" description="Low complexity" evidence="7">
    <location>
        <begin position="648"/>
        <end position="679"/>
    </location>
</feature>